<accession>A0ABW3E210</accession>
<organism evidence="5 6">
    <name type="scientific">Streptosporangium algeriense</name>
    <dbReference type="NCBI Taxonomy" id="1682748"/>
    <lineage>
        <taxon>Bacteria</taxon>
        <taxon>Bacillati</taxon>
        <taxon>Actinomycetota</taxon>
        <taxon>Actinomycetes</taxon>
        <taxon>Streptosporangiales</taxon>
        <taxon>Streptosporangiaceae</taxon>
        <taxon>Streptosporangium</taxon>
    </lineage>
</organism>
<name>A0ABW3E210_9ACTN</name>
<dbReference type="InterPro" id="IPR011078">
    <property type="entry name" value="PyrdxlP_homeostasis"/>
</dbReference>
<feature type="domain" description="Alanine racemase N-terminal" evidence="4">
    <location>
        <begin position="10"/>
        <end position="241"/>
    </location>
</feature>
<dbReference type="PIRSF" id="PIRSF004848">
    <property type="entry name" value="YBL036c_PLPDEIII"/>
    <property type="match status" value="1"/>
</dbReference>
<keyword evidence="1 2" id="KW-0663">Pyridoxal phosphate</keyword>
<dbReference type="NCBIfam" id="TIGR00044">
    <property type="entry name" value="YggS family pyridoxal phosphate-dependent enzyme"/>
    <property type="match status" value="1"/>
</dbReference>
<comment type="function">
    <text evidence="2">Pyridoxal 5'-phosphate (PLP)-binding protein, which is involved in PLP homeostasis.</text>
</comment>
<reference evidence="6" key="1">
    <citation type="journal article" date="2019" name="Int. J. Syst. Evol. Microbiol.">
        <title>The Global Catalogue of Microorganisms (GCM) 10K type strain sequencing project: providing services to taxonomists for standard genome sequencing and annotation.</title>
        <authorList>
            <consortium name="The Broad Institute Genomics Platform"/>
            <consortium name="The Broad Institute Genome Sequencing Center for Infectious Disease"/>
            <person name="Wu L."/>
            <person name="Ma J."/>
        </authorList>
    </citation>
    <scope>NUCLEOTIDE SEQUENCE [LARGE SCALE GENOMIC DNA]</scope>
    <source>
        <strain evidence="6">CCUG 62974</strain>
    </source>
</reference>
<evidence type="ECO:0000313" key="5">
    <source>
        <dbReference type="EMBL" id="MFD0889457.1"/>
    </source>
</evidence>
<dbReference type="Pfam" id="PF01168">
    <property type="entry name" value="Ala_racemase_N"/>
    <property type="match status" value="1"/>
</dbReference>
<dbReference type="CDD" id="cd00635">
    <property type="entry name" value="PLPDE_III_YBL036c_like"/>
    <property type="match status" value="1"/>
</dbReference>
<keyword evidence="6" id="KW-1185">Reference proteome</keyword>
<gene>
    <name evidence="5" type="ORF">ACFQ08_33395</name>
</gene>
<evidence type="ECO:0000313" key="6">
    <source>
        <dbReference type="Proteomes" id="UP001597024"/>
    </source>
</evidence>
<sequence>MNSDELLARLTAIRDRVTVAAEKSGRSGDEVTVIAVTKTHPATTVARLRGTGVADLGENRIQEAATKIEELGHAPWRWHLIGSLQSNKAAQAVRLFDVIHSVDTLKLAQRLDRVVADDPERGPMRILLQVNVAGEASKSGFDLRGLDDGERWERFLGAVREIAALPHLVPCGLMTIAPLADDPEQVRPCFRALARIRDALREHVPDRDWRELSMGMSNDFEAAVEEGATMVRVGRAILGDRDTAPRP</sequence>
<dbReference type="InterPro" id="IPR029066">
    <property type="entry name" value="PLP-binding_barrel"/>
</dbReference>
<dbReference type="SUPFAM" id="SSF51419">
    <property type="entry name" value="PLP-binding barrel"/>
    <property type="match status" value="1"/>
</dbReference>
<dbReference type="PANTHER" id="PTHR10146:SF14">
    <property type="entry name" value="PYRIDOXAL PHOSPHATE HOMEOSTASIS PROTEIN"/>
    <property type="match status" value="1"/>
</dbReference>
<evidence type="ECO:0000256" key="2">
    <source>
        <dbReference type="HAMAP-Rule" id="MF_02087"/>
    </source>
</evidence>
<dbReference type="HAMAP" id="MF_02087">
    <property type="entry name" value="PLP_homeostasis"/>
    <property type="match status" value="1"/>
</dbReference>
<dbReference type="Gene3D" id="3.20.20.10">
    <property type="entry name" value="Alanine racemase"/>
    <property type="match status" value="1"/>
</dbReference>
<proteinExistence type="inferred from homology"/>
<dbReference type="InterPro" id="IPR001608">
    <property type="entry name" value="Ala_racemase_N"/>
</dbReference>
<dbReference type="EMBL" id="JBHTHX010001846">
    <property type="protein sequence ID" value="MFD0889457.1"/>
    <property type="molecule type" value="Genomic_DNA"/>
</dbReference>
<evidence type="ECO:0000256" key="3">
    <source>
        <dbReference type="RuleBase" id="RU004514"/>
    </source>
</evidence>
<feature type="modified residue" description="N6-(pyridoxal phosphate)lysine" evidence="2">
    <location>
        <position position="38"/>
    </location>
</feature>
<comment type="caution">
    <text evidence="5">The sequence shown here is derived from an EMBL/GenBank/DDBJ whole genome shotgun (WGS) entry which is preliminary data.</text>
</comment>
<comment type="similarity">
    <text evidence="2 3">Belongs to the pyridoxal phosphate-binding protein YggS/PROSC family.</text>
</comment>
<evidence type="ECO:0000256" key="1">
    <source>
        <dbReference type="ARBA" id="ARBA00022898"/>
    </source>
</evidence>
<dbReference type="PANTHER" id="PTHR10146">
    <property type="entry name" value="PROLINE SYNTHETASE CO-TRANSCRIBED BACTERIAL HOMOLOG PROTEIN"/>
    <property type="match status" value="1"/>
</dbReference>
<evidence type="ECO:0000259" key="4">
    <source>
        <dbReference type="Pfam" id="PF01168"/>
    </source>
</evidence>
<protein>
    <recommendedName>
        <fullName evidence="2">Pyridoxal phosphate homeostasis protein</fullName>
        <shortName evidence="2">PLP homeostasis protein</shortName>
    </recommendedName>
</protein>
<dbReference type="Proteomes" id="UP001597024">
    <property type="component" value="Unassembled WGS sequence"/>
</dbReference>